<dbReference type="Gene3D" id="3.40.50.1820">
    <property type="entry name" value="alpha/beta hydrolase"/>
    <property type="match status" value="1"/>
</dbReference>
<dbReference type="Pfam" id="PF07859">
    <property type="entry name" value="Abhydrolase_3"/>
    <property type="match status" value="1"/>
</dbReference>
<dbReference type="AlphaFoldDB" id="A0A4V6D6A8"/>
<accession>A0A4V6D6A8</accession>
<protein>
    <recommendedName>
        <fullName evidence="1">Alpha/beta hydrolase fold-3 domain-containing protein</fullName>
    </recommendedName>
</protein>
<reference evidence="2" key="1">
    <citation type="submission" date="2019-03" db="EMBL/GenBank/DDBJ databases">
        <title>WGS assembly of Setaria viridis.</title>
        <authorList>
            <person name="Huang P."/>
            <person name="Jenkins J."/>
            <person name="Grimwood J."/>
            <person name="Barry K."/>
            <person name="Healey A."/>
            <person name="Mamidi S."/>
            <person name="Sreedasyam A."/>
            <person name="Shu S."/>
            <person name="Feldman M."/>
            <person name="Wu J."/>
            <person name="Yu Y."/>
            <person name="Chen C."/>
            <person name="Johnson J."/>
            <person name="Rokhsar D."/>
            <person name="Baxter I."/>
            <person name="Schmutz J."/>
            <person name="Brutnell T."/>
            <person name="Kellogg E."/>
        </authorList>
    </citation>
    <scope>NUCLEOTIDE SEQUENCE [LARGE SCALE GENOMIC DNA]</scope>
</reference>
<sequence>MSHHVAVRRGSGQLALDPLRITGHVLATPFFGGAEPTAAEAAAPPPGAPFTPEMCDKLWRLPLPAGATRDHPAANPFGPDSPRLEPVAFPPLLVVSAGRDILHERRAALRGGAWGDGEAGGARRPRGAGARVLLPTAVERGGQRADPCREALRPQRQRRPVPLVYCTDSW</sequence>
<proteinExistence type="predicted"/>
<dbReference type="Proteomes" id="UP000298652">
    <property type="component" value="Chromosome 5"/>
</dbReference>
<gene>
    <name evidence="2" type="ORF">SEVIR_5G106500v2</name>
</gene>
<feature type="domain" description="Alpha/beta hydrolase fold-3" evidence="1">
    <location>
        <begin position="1"/>
        <end position="109"/>
    </location>
</feature>
<dbReference type="InterPro" id="IPR013094">
    <property type="entry name" value="AB_hydrolase_3"/>
</dbReference>
<dbReference type="EMBL" id="CM016556">
    <property type="protein sequence ID" value="TKW13516.1"/>
    <property type="molecule type" value="Genomic_DNA"/>
</dbReference>
<evidence type="ECO:0000313" key="2">
    <source>
        <dbReference type="EMBL" id="TKW13516.1"/>
    </source>
</evidence>
<dbReference type="SUPFAM" id="SSF53474">
    <property type="entry name" value="alpha/beta-Hydrolases"/>
    <property type="match status" value="1"/>
</dbReference>
<dbReference type="InterPro" id="IPR029058">
    <property type="entry name" value="AB_hydrolase_fold"/>
</dbReference>
<evidence type="ECO:0000313" key="3">
    <source>
        <dbReference type="Proteomes" id="UP000298652"/>
    </source>
</evidence>
<dbReference type="OMA" id="WNEAANE"/>
<dbReference type="Gramene" id="TKW13516">
    <property type="protein sequence ID" value="TKW13516"/>
    <property type="gene ID" value="SEVIR_5G106500v2"/>
</dbReference>
<keyword evidence="3" id="KW-1185">Reference proteome</keyword>
<evidence type="ECO:0000259" key="1">
    <source>
        <dbReference type="Pfam" id="PF07859"/>
    </source>
</evidence>
<name>A0A4V6D6A8_SETVI</name>
<organism evidence="2 3">
    <name type="scientific">Setaria viridis</name>
    <name type="common">Green bristlegrass</name>
    <name type="synonym">Setaria italica subsp. viridis</name>
    <dbReference type="NCBI Taxonomy" id="4556"/>
    <lineage>
        <taxon>Eukaryota</taxon>
        <taxon>Viridiplantae</taxon>
        <taxon>Streptophyta</taxon>
        <taxon>Embryophyta</taxon>
        <taxon>Tracheophyta</taxon>
        <taxon>Spermatophyta</taxon>
        <taxon>Magnoliopsida</taxon>
        <taxon>Liliopsida</taxon>
        <taxon>Poales</taxon>
        <taxon>Poaceae</taxon>
        <taxon>PACMAD clade</taxon>
        <taxon>Panicoideae</taxon>
        <taxon>Panicodae</taxon>
        <taxon>Paniceae</taxon>
        <taxon>Cenchrinae</taxon>
        <taxon>Setaria</taxon>
    </lineage>
</organism>
<dbReference type="GO" id="GO:0016787">
    <property type="term" value="F:hydrolase activity"/>
    <property type="evidence" value="ECO:0007669"/>
    <property type="project" value="InterPro"/>
</dbReference>